<evidence type="ECO:0000256" key="2">
    <source>
        <dbReference type="SAM" id="SignalP"/>
    </source>
</evidence>
<name>A0A1Y2DYF8_9PEZI</name>
<evidence type="ECO:0000313" key="4">
    <source>
        <dbReference type="Proteomes" id="UP000193689"/>
    </source>
</evidence>
<dbReference type="InParanoid" id="A0A1Y2DYF8"/>
<evidence type="ECO:0000313" key="3">
    <source>
        <dbReference type="EMBL" id="ORY64277.1"/>
    </source>
</evidence>
<dbReference type="RefSeq" id="XP_040715691.1">
    <property type="nucleotide sequence ID" value="XM_040855963.1"/>
</dbReference>
<evidence type="ECO:0000256" key="1">
    <source>
        <dbReference type="SAM" id="MobiDB-lite"/>
    </source>
</evidence>
<comment type="caution">
    <text evidence="3">The sequence shown here is derived from an EMBL/GenBank/DDBJ whole genome shotgun (WGS) entry which is preliminary data.</text>
</comment>
<dbReference type="OrthoDB" id="5211607at2759"/>
<feature type="chain" id="PRO_5013254443" description="Cyanovirin-N domain-containing protein" evidence="2">
    <location>
        <begin position="20"/>
        <end position="220"/>
    </location>
</feature>
<proteinExistence type="predicted"/>
<organism evidence="3 4">
    <name type="scientific">Pseudomassariella vexata</name>
    <dbReference type="NCBI Taxonomy" id="1141098"/>
    <lineage>
        <taxon>Eukaryota</taxon>
        <taxon>Fungi</taxon>
        <taxon>Dikarya</taxon>
        <taxon>Ascomycota</taxon>
        <taxon>Pezizomycotina</taxon>
        <taxon>Sordariomycetes</taxon>
        <taxon>Xylariomycetidae</taxon>
        <taxon>Amphisphaeriales</taxon>
        <taxon>Pseudomassariaceae</taxon>
        <taxon>Pseudomassariella</taxon>
    </lineage>
</organism>
<sequence>MKLLLLLTMTTGLIAPVSFEAEATRPHRKCHRPKQSTSTSPKQSARVPGTAPQAYKTNIGKSSLKRSKSSLSRLPAYLIDPDSADSSLRNLRFLKRQVTANDFYECQSANPAPAPTDCNIVIDQVYDANQNLIVTANSCLLFQYNSCWGFFCALCSQLTTSTDFIGNQLSSAESLCIENGQDGTIVGEDAPQWEAGFIYQGDGLPSYDVCGDMLNFASNE</sequence>
<reference evidence="3 4" key="1">
    <citation type="submission" date="2016-07" db="EMBL/GenBank/DDBJ databases">
        <title>Pervasive Adenine N6-methylation of Active Genes in Fungi.</title>
        <authorList>
            <consortium name="DOE Joint Genome Institute"/>
            <person name="Mondo S.J."/>
            <person name="Dannebaum R.O."/>
            <person name="Kuo R.C."/>
            <person name="Labutti K."/>
            <person name="Haridas S."/>
            <person name="Kuo A."/>
            <person name="Salamov A."/>
            <person name="Ahrendt S.R."/>
            <person name="Lipzen A."/>
            <person name="Sullivan W."/>
            <person name="Andreopoulos W.B."/>
            <person name="Clum A."/>
            <person name="Lindquist E."/>
            <person name="Daum C."/>
            <person name="Ramamoorthy G.K."/>
            <person name="Gryganskyi A."/>
            <person name="Culley D."/>
            <person name="Magnuson J.K."/>
            <person name="James T.Y."/>
            <person name="O'Malley M.A."/>
            <person name="Stajich J.E."/>
            <person name="Spatafora J.W."/>
            <person name="Visel A."/>
            <person name="Grigoriev I.V."/>
        </authorList>
    </citation>
    <scope>NUCLEOTIDE SEQUENCE [LARGE SCALE GENOMIC DNA]</scope>
    <source>
        <strain evidence="3 4">CBS 129021</strain>
    </source>
</reference>
<dbReference type="GeneID" id="63772175"/>
<feature type="signal peptide" evidence="2">
    <location>
        <begin position="1"/>
        <end position="19"/>
    </location>
</feature>
<dbReference type="Proteomes" id="UP000193689">
    <property type="component" value="Unassembled WGS sequence"/>
</dbReference>
<keyword evidence="4" id="KW-1185">Reference proteome</keyword>
<keyword evidence="2" id="KW-0732">Signal</keyword>
<accession>A0A1Y2DYF8</accession>
<dbReference type="EMBL" id="MCFJ01000007">
    <property type="protein sequence ID" value="ORY64277.1"/>
    <property type="molecule type" value="Genomic_DNA"/>
</dbReference>
<gene>
    <name evidence="3" type="ORF">BCR38DRAFT_342643</name>
</gene>
<feature type="region of interest" description="Disordered" evidence="1">
    <location>
        <begin position="22"/>
        <end position="67"/>
    </location>
</feature>
<evidence type="ECO:0008006" key="5">
    <source>
        <dbReference type="Google" id="ProtNLM"/>
    </source>
</evidence>
<protein>
    <recommendedName>
        <fullName evidence="5">Cyanovirin-N domain-containing protein</fullName>
    </recommendedName>
</protein>
<dbReference type="AlphaFoldDB" id="A0A1Y2DYF8"/>